<proteinExistence type="predicted"/>
<protein>
    <submittedName>
        <fullName evidence="1">Uncharacterized protein</fullName>
    </submittedName>
</protein>
<evidence type="ECO:0000313" key="1">
    <source>
        <dbReference type="EMBL" id="MBP1922780.1"/>
    </source>
</evidence>
<name>A0A8T4GGK9_9EURY</name>
<reference evidence="1" key="1">
    <citation type="submission" date="2021-03" db="EMBL/GenBank/DDBJ databases">
        <title>Genomic Encyclopedia of Type Strains, Phase IV (KMG-IV): sequencing the most valuable type-strain genomes for metagenomic binning, comparative biology and taxonomic classification.</title>
        <authorList>
            <person name="Goeker M."/>
        </authorList>
    </citation>
    <scope>NUCLEOTIDE SEQUENCE</scope>
    <source>
        <strain evidence="1">DSM 23564</strain>
    </source>
</reference>
<sequence length="98" mass="11806">MDTDDDLHEWAESLSWNHIDEDDYEGIDEHEYVVSDWYDGEDLEIFHQFRKYIEQNGESEIYNGNEFKKVEINDYKYWITSSYYSDGLCLNRSNVGID</sequence>
<accession>A0A8T4GGK9</accession>
<evidence type="ECO:0000313" key="2">
    <source>
        <dbReference type="Proteomes" id="UP000823588"/>
    </source>
</evidence>
<dbReference type="EMBL" id="JAGGKQ010000012">
    <property type="protein sequence ID" value="MBP1922780.1"/>
    <property type="molecule type" value="Genomic_DNA"/>
</dbReference>
<gene>
    <name evidence="1" type="ORF">J2751_001796</name>
</gene>
<dbReference type="Proteomes" id="UP000823588">
    <property type="component" value="Unassembled WGS sequence"/>
</dbReference>
<organism evidence="1 2">
    <name type="scientific">Halorubrum alkaliphilum</name>
    <dbReference type="NCBI Taxonomy" id="261290"/>
    <lineage>
        <taxon>Archaea</taxon>
        <taxon>Methanobacteriati</taxon>
        <taxon>Methanobacteriota</taxon>
        <taxon>Stenosarchaea group</taxon>
        <taxon>Halobacteria</taxon>
        <taxon>Halobacteriales</taxon>
        <taxon>Haloferacaceae</taxon>
        <taxon>Halorubrum</taxon>
    </lineage>
</organism>
<keyword evidence="2" id="KW-1185">Reference proteome</keyword>
<comment type="caution">
    <text evidence="1">The sequence shown here is derived from an EMBL/GenBank/DDBJ whole genome shotgun (WGS) entry which is preliminary data.</text>
</comment>
<dbReference type="AlphaFoldDB" id="A0A8T4GGK9"/>
<dbReference type="RefSeq" id="WP_209485256.1">
    <property type="nucleotide sequence ID" value="NZ_JAGGKQ010000012.1"/>
</dbReference>